<name>A0A6B0UMI8_IXORI</name>
<evidence type="ECO:0000256" key="1">
    <source>
        <dbReference type="SAM" id="Phobius"/>
    </source>
</evidence>
<dbReference type="Pfam" id="PF21788">
    <property type="entry name" value="TNP-like_GBD"/>
    <property type="match status" value="1"/>
</dbReference>
<evidence type="ECO:0000259" key="2">
    <source>
        <dbReference type="Pfam" id="PF21788"/>
    </source>
</evidence>
<proteinExistence type="predicted"/>
<dbReference type="EMBL" id="GIFC01008937">
    <property type="protein sequence ID" value="MXU91020.1"/>
    <property type="molecule type" value="Transcribed_RNA"/>
</dbReference>
<sequence length="119" mass="13573">MLVKLVAQVFSNHCAAAMYVFLMFQQLPAAVVYTARFIEKIGRLFDNLNSSHKFSKTPFASALHNGSVHDEFFKESIEVFENLQALGCRKQPNCIRGFCLTMRSLRMLCDHLTVNYGFT</sequence>
<protein>
    <recommendedName>
        <fullName evidence="2">Transposable element P transposase-like GTP-binding insertion domain-containing protein</fullName>
    </recommendedName>
</protein>
<keyword evidence="1" id="KW-0812">Transmembrane</keyword>
<dbReference type="InterPro" id="IPR048366">
    <property type="entry name" value="TNP-like_GBD"/>
</dbReference>
<reference evidence="3" key="1">
    <citation type="submission" date="2019-12" db="EMBL/GenBank/DDBJ databases">
        <title>An insight into the sialome of adult female Ixodes ricinus ticks feeding for 6 days.</title>
        <authorList>
            <person name="Perner J."/>
            <person name="Ribeiro J.M.C."/>
        </authorList>
    </citation>
    <scope>NUCLEOTIDE SEQUENCE</scope>
    <source>
        <strain evidence="3">Semi-engorged</strain>
        <tissue evidence="3">Salivary glands</tissue>
    </source>
</reference>
<evidence type="ECO:0000313" key="3">
    <source>
        <dbReference type="EMBL" id="MXU91020.1"/>
    </source>
</evidence>
<feature type="transmembrane region" description="Helical" evidence="1">
    <location>
        <begin position="16"/>
        <end position="35"/>
    </location>
</feature>
<accession>A0A6B0UMI8</accession>
<keyword evidence="1" id="KW-0472">Membrane</keyword>
<keyword evidence="1" id="KW-1133">Transmembrane helix</keyword>
<feature type="domain" description="Transposable element P transposase-like GTP-binding insertion" evidence="2">
    <location>
        <begin position="1"/>
        <end position="57"/>
    </location>
</feature>
<dbReference type="AlphaFoldDB" id="A0A6B0UMI8"/>
<organism evidence="3">
    <name type="scientific">Ixodes ricinus</name>
    <name type="common">Common tick</name>
    <name type="synonym">Acarus ricinus</name>
    <dbReference type="NCBI Taxonomy" id="34613"/>
    <lineage>
        <taxon>Eukaryota</taxon>
        <taxon>Metazoa</taxon>
        <taxon>Ecdysozoa</taxon>
        <taxon>Arthropoda</taxon>
        <taxon>Chelicerata</taxon>
        <taxon>Arachnida</taxon>
        <taxon>Acari</taxon>
        <taxon>Parasitiformes</taxon>
        <taxon>Ixodida</taxon>
        <taxon>Ixodoidea</taxon>
        <taxon>Ixodidae</taxon>
        <taxon>Ixodinae</taxon>
        <taxon>Ixodes</taxon>
    </lineage>
</organism>